<evidence type="ECO:0000313" key="3">
    <source>
        <dbReference type="EMBL" id="NAW50581.1"/>
    </source>
</evidence>
<dbReference type="EMBL" id="JAAABJ010000363">
    <property type="protein sequence ID" value="NAW50581.1"/>
    <property type="molecule type" value="Genomic_DNA"/>
</dbReference>
<dbReference type="SUPFAM" id="SSF159501">
    <property type="entry name" value="EreA/ChaN-like"/>
    <property type="match status" value="1"/>
</dbReference>
<proteinExistence type="predicted"/>
<sequence length="290" mass="33712">MKKLFLLIALSVFCPFFSQQFKAYQFYNKKGKPIKSEKMIKQLANYQVVLFGELHNNAIVHWLQLKLTQALYKKNNKQITLGGEMFERDNQYQLDQYLAGRFPSSALGDSVRLWPNYTTDYKPLLDFAKNHQLKFIATNIPRKYASQVAKKGLDYLENLSVEEKAYMVKLPIKITMDTPGYQEMKTLFEKHDAHFNVTNFIAAQAIKDASMAESIFKNLKPGYLFIHYNGNYHTQAYGGIFWYIKQMYPNLKVAVISVFESENPKLPIPKTDYIPTDFNLIIPTDMAKTY</sequence>
<gene>
    <name evidence="3" type="ORF">GNY06_04005</name>
</gene>
<keyword evidence="1" id="KW-0732">Signal</keyword>
<protein>
    <submittedName>
        <fullName evidence="3">Iron-regulated protein</fullName>
    </submittedName>
</protein>
<feature type="domain" description="Haem-binding uptake Tiki superfamily ChaN" evidence="2">
    <location>
        <begin position="39"/>
        <end position="244"/>
    </location>
</feature>
<keyword evidence="4" id="KW-1185">Reference proteome</keyword>
<dbReference type="Gene3D" id="3.40.50.11550">
    <property type="match status" value="1"/>
</dbReference>
<evidence type="ECO:0000256" key="1">
    <source>
        <dbReference type="SAM" id="SignalP"/>
    </source>
</evidence>
<evidence type="ECO:0000259" key="2">
    <source>
        <dbReference type="Pfam" id="PF04187"/>
    </source>
</evidence>
<dbReference type="InterPro" id="IPR007314">
    <property type="entry name" value="Cofac_haem-bd_dom"/>
</dbReference>
<name>A0A845PU83_9FLAO</name>
<accession>A0A845PU83</accession>
<feature type="signal peptide" evidence="1">
    <location>
        <begin position="1"/>
        <end position="23"/>
    </location>
</feature>
<reference evidence="3 4" key="1">
    <citation type="submission" date="2019-11" db="EMBL/GenBank/DDBJ databases">
        <title>Characterization of Elizabethkingia argenteiflava sp. nov., isolated from inner surface of Soybean Pods.</title>
        <authorList>
            <person name="Mo S."/>
        </authorList>
    </citation>
    <scope>NUCLEOTIDE SEQUENCE [LARGE SCALE GENOMIC DNA]</scope>
    <source>
        <strain evidence="3 4">YB22</strain>
    </source>
</reference>
<dbReference type="Proteomes" id="UP000553459">
    <property type="component" value="Unassembled WGS sequence"/>
</dbReference>
<evidence type="ECO:0000313" key="4">
    <source>
        <dbReference type="Proteomes" id="UP000553459"/>
    </source>
</evidence>
<dbReference type="CDD" id="cd14727">
    <property type="entry name" value="ChanN-like"/>
    <property type="match status" value="1"/>
</dbReference>
<dbReference type="Pfam" id="PF04187">
    <property type="entry name" value="Cofac_haem_bdg"/>
    <property type="match status" value="1"/>
</dbReference>
<feature type="chain" id="PRO_5032950975" evidence="1">
    <location>
        <begin position="24"/>
        <end position="290"/>
    </location>
</feature>
<organism evidence="3 4">
    <name type="scientific">Elizabethkingia argenteiflava</name>
    <dbReference type="NCBI Taxonomy" id="2681556"/>
    <lineage>
        <taxon>Bacteria</taxon>
        <taxon>Pseudomonadati</taxon>
        <taxon>Bacteroidota</taxon>
        <taxon>Flavobacteriia</taxon>
        <taxon>Flavobacteriales</taxon>
        <taxon>Weeksellaceae</taxon>
        <taxon>Elizabethkingia</taxon>
    </lineage>
</organism>
<dbReference type="AlphaFoldDB" id="A0A845PU83"/>
<dbReference type="RefSeq" id="WP_166518913.1">
    <property type="nucleotide sequence ID" value="NZ_JAAABJ010000363.1"/>
</dbReference>
<comment type="caution">
    <text evidence="3">The sequence shown here is derived from an EMBL/GenBank/DDBJ whole genome shotgun (WGS) entry which is preliminary data.</text>
</comment>